<organism evidence="1 2">
    <name type="scientific">Sus scrofa</name>
    <name type="common">Pig</name>
    <dbReference type="NCBI Taxonomy" id="9823"/>
    <lineage>
        <taxon>Eukaryota</taxon>
        <taxon>Metazoa</taxon>
        <taxon>Chordata</taxon>
        <taxon>Craniata</taxon>
        <taxon>Vertebrata</taxon>
        <taxon>Euteleostomi</taxon>
        <taxon>Mammalia</taxon>
        <taxon>Eutheria</taxon>
        <taxon>Laurasiatheria</taxon>
        <taxon>Artiodactyla</taxon>
        <taxon>Suina</taxon>
        <taxon>Suidae</taxon>
        <taxon>Sus</taxon>
    </lineage>
</organism>
<accession>A0A8D1NFL9</accession>
<dbReference type="AlphaFoldDB" id="A0A8D1NFL9"/>
<proteinExistence type="predicted"/>
<name>A0A8D1NFL9_PIG</name>
<evidence type="ECO:0000313" key="2">
    <source>
        <dbReference type="Proteomes" id="UP000694571"/>
    </source>
</evidence>
<evidence type="ECO:0000313" key="1">
    <source>
        <dbReference type="Ensembl" id="ENSSSCP00050036088.1"/>
    </source>
</evidence>
<sequence>HCYFCFREQKRLFKVEFVNWHNIHHFLNRLSFLPQYTFKSKSNKQRLTELTVAIRSFISRVRRLNKRDQFRERRKTAALNKVFDISTLPARGKIELVCQFESTHHLIRRRPPRLLMTLRRGKHLQQSLAFREQGHTR</sequence>
<reference evidence="1" key="1">
    <citation type="submission" date="2025-08" db="UniProtKB">
        <authorList>
            <consortium name="Ensembl"/>
        </authorList>
    </citation>
    <scope>IDENTIFICATION</scope>
</reference>
<dbReference type="Proteomes" id="UP000694571">
    <property type="component" value="Unplaced"/>
</dbReference>
<dbReference type="Ensembl" id="ENSSSCT00050084101.1">
    <property type="protein sequence ID" value="ENSSSCP00050036088.1"/>
    <property type="gene ID" value="ENSSSCG00050061723.1"/>
</dbReference>
<protein>
    <submittedName>
        <fullName evidence="1">Uncharacterized protein</fullName>
    </submittedName>
</protein>